<dbReference type="AlphaFoldDB" id="A0AAU9R024"/>
<dbReference type="RefSeq" id="WP_013439891.1">
    <property type="nucleotide sequence ID" value="NZ_OV915080.1"/>
</dbReference>
<name>A0AAU9R024_9LACO</name>
<accession>A0AAU9R024</accession>
<gene>
    <name evidence="1" type="ORF">LDD865_0688</name>
</gene>
<proteinExistence type="predicted"/>
<sequence length="55" mass="6416">MRCIRELLKATYYLNDKKPIDQMDLPLPKIAVKGAMKKVQGTWLEELLKEAKLLE</sequence>
<evidence type="ECO:0000313" key="2">
    <source>
        <dbReference type="Proteomes" id="UP001295440"/>
    </source>
</evidence>
<reference evidence="1" key="1">
    <citation type="submission" date="2022-02" db="EMBL/GenBank/DDBJ databases">
        <authorList>
            <person name="Deutsch MARIE S."/>
        </authorList>
    </citation>
    <scope>NUCLEOTIDE SEQUENCE</scope>
    <source>
        <strain evidence="1">CIRM-BIA865</strain>
    </source>
</reference>
<dbReference type="EMBL" id="OV915080">
    <property type="protein sequence ID" value="CAH1705847.1"/>
    <property type="molecule type" value="Genomic_DNA"/>
</dbReference>
<protein>
    <submittedName>
        <fullName evidence="1">Uncharacterized protein</fullName>
    </submittedName>
</protein>
<dbReference type="Proteomes" id="UP001295440">
    <property type="component" value="Chromosome"/>
</dbReference>
<evidence type="ECO:0000313" key="1">
    <source>
        <dbReference type="EMBL" id="CAH1705847.1"/>
    </source>
</evidence>
<organism evidence="1 2">
    <name type="scientific">Lactobacillus delbrueckii subsp. delbrueckii</name>
    <dbReference type="NCBI Taxonomy" id="83684"/>
    <lineage>
        <taxon>Bacteria</taxon>
        <taxon>Bacillati</taxon>
        <taxon>Bacillota</taxon>
        <taxon>Bacilli</taxon>
        <taxon>Lactobacillales</taxon>
        <taxon>Lactobacillaceae</taxon>
        <taxon>Lactobacillus</taxon>
    </lineage>
</organism>